<organism evidence="3 4">
    <name type="scientific">Desulfonema ishimotonii</name>
    <dbReference type="NCBI Taxonomy" id="45657"/>
    <lineage>
        <taxon>Bacteria</taxon>
        <taxon>Pseudomonadati</taxon>
        <taxon>Thermodesulfobacteriota</taxon>
        <taxon>Desulfobacteria</taxon>
        <taxon>Desulfobacterales</taxon>
        <taxon>Desulfococcaceae</taxon>
        <taxon>Desulfonema</taxon>
    </lineage>
</organism>
<dbReference type="EMBL" id="BEXT01000001">
    <property type="protein sequence ID" value="GBC62054.1"/>
    <property type="molecule type" value="Genomic_DNA"/>
</dbReference>
<keyword evidence="1" id="KW-0175">Coiled coil</keyword>
<dbReference type="RefSeq" id="WP_124329264.1">
    <property type="nucleotide sequence ID" value="NZ_BEXT01000001.1"/>
</dbReference>
<dbReference type="GO" id="GO:0035438">
    <property type="term" value="F:cyclic-di-GMP binding"/>
    <property type="evidence" value="ECO:0007669"/>
    <property type="project" value="InterPro"/>
</dbReference>
<reference evidence="4" key="1">
    <citation type="submission" date="2017-11" db="EMBL/GenBank/DDBJ databases">
        <authorList>
            <person name="Watanabe M."/>
            <person name="Kojima H."/>
        </authorList>
    </citation>
    <scope>NUCLEOTIDE SEQUENCE [LARGE SCALE GENOMIC DNA]</scope>
    <source>
        <strain evidence="4">Tokyo 01</strain>
    </source>
</reference>
<keyword evidence="4" id="KW-1185">Reference proteome</keyword>
<dbReference type="AlphaFoldDB" id="A0A401FYM1"/>
<gene>
    <name evidence="3" type="ORF">DENIS_3017</name>
</gene>
<sequence>MKDDRKNKTQLIRELEEMRARVSVLEAENAELKAGSDNSVTNMAQRSARKEIRTHIEFIADFDVIEARAVNISDGGISFETDEDLPFEMRFEMSGQPHYHRASLVWVKRLPDGGYRFGLMFTRPEAFPAF</sequence>
<feature type="coiled-coil region" evidence="1">
    <location>
        <begin position="1"/>
        <end position="35"/>
    </location>
</feature>
<evidence type="ECO:0000259" key="2">
    <source>
        <dbReference type="Pfam" id="PF07238"/>
    </source>
</evidence>
<dbReference type="InterPro" id="IPR009875">
    <property type="entry name" value="PilZ_domain"/>
</dbReference>
<evidence type="ECO:0000313" key="3">
    <source>
        <dbReference type="EMBL" id="GBC62054.1"/>
    </source>
</evidence>
<comment type="caution">
    <text evidence="3">The sequence shown here is derived from an EMBL/GenBank/DDBJ whole genome shotgun (WGS) entry which is preliminary data.</text>
</comment>
<dbReference type="Proteomes" id="UP000288096">
    <property type="component" value="Unassembled WGS sequence"/>
</dbReference>
<proteinExistence type="predicted"/>
<dbReference type="OrthoDB" id="9799604at2"/>
<evidence type="ECO:0000256" key="1">
    <source>
        <dbReference type="SAM" id="Coils"/>
    </source>
</evidence>
<evidence type="ECO:0000313" key="4">
    <source>
        <dbReference type="Proteomes" id="UP000288096"/>
    </source>
</evidence>
<accession>A0A401FYM1</accession>
<protein>
    <recommendedName>
        <fullName evidence="2">PilZ domain-containing protein</fullName>
    </recommendedName>
</protein>
<feature type="domain" description="PilZ" evidence="2">
    <location>
        <begin position="46"/>
        <end position="124"/>
    </location>
</feature>
<name>A0A401FYM1_9BACT</name>
<reference evidence="4" key="2">
    <citation type="submission" date="2019-01" db="EMBL/GenBank/DDBJ databases">
        <title>Genome sequence of Desulfonema ishimotonii strain Tokyo 01.</title>
        <authorList>
            <person name="Fukui M."/>
        </authorList>
    </citation>
    <scope>NUCLEOTIDE SEQUENCE [LARGE SCALE GENOMIC DNA]</scope>
    <source>
        <strain evidence="4">Tokyo 01</strain>
    </source>
</reference>
<dbReference type="Pfam" id="PF07238">
    <property type="entry name" value="PilZ"/>
    <property type="match status" value="1"/>
</dbReference>